<keyword evidence="1" id="KW-0812">Transmembrane</keyword>
<evidence type="ECO:0000313" key="2">
    <source>
        <dbReference type="EMBL" id="GAA4155049.1"/>
    </source>
</evidence>
<accession>A0ABP7ZEK9</accession>
<feature type="transmembrane region" description="Helical" evidence="1">
    <location>
        <begin position="18"/>
        <end position="39"/>
    </location>
</feature>
<reference evidence="2" key="1">
    <citation type="journal article" date="2014" name="Int. J. Syst. Evol. Microbiol.">
        <title>Complete genome of a new Firmicutes species belonging to the dominant human colonic microbiota ('Ruminococcus bicirculans') reveals two chromosomes and a selective capacity to utilize plant glucans.</title>
        <authorList>
            <consortium name="NISC Comparative Sequencing Program"/>
            <person name="Wegmann U."/>
            <person name="Louis P."/>
            <person name="Goesmann A."/>
            <person name="Henrissat B."/>
            <person name="Duncan S.H."/>
            <person name="Flint H.J."/>
        </authorList>
    </citation>
    <scope>NUCLEOTIDE SEQUENCE</scope>
    <source>
        <strain evidence="2">JCM 17590</strain>
    </source>
</reference>
<reference evidence="2" key="2">
    <citation type="submission" date="2023-12" db="EMBL/GenBank/DDBJ databases">
        <authorList>
            <person name="Sun Q."/>
            <person name="Inoue M."/>
        </authorList>
    </citation>
    <scope>NUCLEOTIDE SEQUENCE</scope>
    <source>
        <strain evidence="2">JCM 17590</strain>
    </source>
</reference>
<keyword evidence="3" id="KW-1185">Reference proteome</keyword>
<dbReference type="Proteomes" id="UP001415169">
    <property type="component" value="Unassembled WGS sequence"/>
</dbReference>
<evidence type="ECO:0000256" key="1">
    <source>
        <dbReference type="SAM" id="Phobius"/>
    </source>
</evidence>
<gene>
    <name evidence="2" type="ORF">GCM10022286_03490</name>
</gene>
<proteinExistence type="predicted"/>
<organism evidence="2 3">
    <name type="scientific">Gryllotalpicola daejeonensis</name>
    <dbReference type="NCBI Taxonomy" id="993087"/>
    <lineage>
        <taxon>Bacteria</taxon>
        <taxon>Bacillati</taxon>
        <taxon>Actinomycetota</taxon>
        <taxon>Actinomycetes</taxon>
        <taxon>Micrococcales</taxon>
        <taxon>Microbacteriaceae</taxon>
        <taxon>Gryllotalpicola</taxon>
    </lineage>
</organism>
<dbReference type="Pfam" id="PF11755">
    <property type="entry name" value="DUF3311"/>
    <property type="match status" value="1"/>
</dbReference>
<comment type="caution">
    <text evidence="2">The sequence shown here is derived from an EMBL/GenBank/DDBJ whole genome shotgun (WGS) entry which is preliminary data.</text>
</comment>
<protein>
    <recommendedName>
        <fullName evidence="4">DUF3311 domain-containing protein</fullName>
    </recommendedName>
</protein>
<keyword evidence="1" id="KW-1133">Transmembrane helix</keyword>
<keyword evidence="1" id="KW-0472">Membrane</keyword>
<evidence type="ECO:0008006" key="4">
    <source>
        <dbReference type="Google" id="ProtNLM"/>
    </source>
</evidence>
<feature type="transmembrane region" description="Helical" evidence="1">
    <location>
        <begin position="51"/>
        <end position="73"/>
    </location>
</feature>
<dbReference type="EMBL" id="BAABBV010000001">
    <property type="protein sequence ID" value="GAA4155049.1"/>
    <property type="molecule type" value="Genomic_DNA"/>
</dbReference>
<name>A0ABP7ZEK9_9MICO</name>
<dbReference type="InterPro" id="IPR021741">
    <property type="entry name" value="DUF3311"/>
</dbReference>
<evidence type="ECO:0000313" key="3">
    <source>
        <dbReference type="Proteomes" id="UP001415169"/>
    </source>
</evidence>
<sequence>MVSAPDVPTRGPARVAPYLIAGILVAIAIVMPLTVPIYARATPELWGMPFFYWYQLLWVFIAAGLLAVAYVIVTREDRRRRAAVRGEGTR</sequence>